<sequence length="262" mass="28953">MGLGPDGRAIGDETKRPDELGGDITGAHPTGFDAVTGERKNTPATRPANPGEDQKPVGEFEYKIEGSDTCIHGNSTATDGWKNFAFGEDYFGPHGPVLGITGEGLVSFLSETSTRARNDFMIIDLRNEAEDFKSDPEPKQIKMAVHFPLYMDRPTSSTSETSPDKDWNYKDLATRDDRPLELWEELIRDNTGSIADWGNMKYIFFHCVAGQNRTPAAAVGFFKYVASRDHTRDPPQIVVIEGGFDGFKNSPGSEQFIGPWRV</sequence>
<feature type="compositionally biased region" description="Basic and acidic residues" evidence="1">
    <location>
        <begin position="9"/>
        <end position="19"/>
    </location>
</feature>
<dbReference type="GO" id="GO:0004721">
    <property type="term" value="F:phosphoprotein phosphatase activity"/>
    <property type="evidence" value="ECO:0007669"/>
    <property type="project" value="InterPro"/>
</dbReference>
<reference evidence="2 3" key="1">
    <citation type="submission" date="2016-04" db="EMBL/GenBank/DDBJ databases">
        <title>A degradative enzymes factory behind the ericoid mycorrhizal symbiosis.</title>
        <authorList>
            <consortium name="DOE Joint Genome Institute"/>
            <person name="Martino E."/>
            <person name="Morin E."/>
            <person name="Grelet G."/>
            <person name="Kuo A."/>
            <person name="Kohler A."/>
            <person name="Daghino S."/>
            <person name="Barry K."/>
            <person name="Choi C."/>
            <person name="Cichocki N."/>
            <person name="Clum A."/>
            <person name="Copeland A."/>
            <person name="Hainaut M."/>
            <person name="Haridas S."/>
            <person name="Labutti K."/>
            <person name="Lindquist E."/>
            <person name="Lipzen A."/>
            <person name="Khouja H.-R."/>
            <person name="Murat C."/>
            <person name="Ohm R."/>
            <person name="Olson A."/>
            <person name="Spatafora J."/>
            <person name="Veneault-Fourrey C."/>
            <person name="Henrissat B."/>
            <person name="Grigoriev I."/>
            <person name="Martin F."/>
            <person name="Perotto S."/>
        </authorList>
    </citation>
    <scope>NUCLEOTIDE SEQUENCE [LARGE SCALE GENOMIC DNA]</scope>
    <source>
        <strain evidence="2 3">F</strain>
    </source>
</reference>
<dbReference type="Proteomes" id="UP000235786">
    <property type="component" value="Unassembled WGS sequence"/>
</dbReference>
<name>A0A2J6R0C4_HYAVF</name>
<protein>
    <recommendedName>
        <fullName evidence="4">Tyrosine specific protein phosphatases domain-containing protein</fullName>
    </recommendedName>
</protein>
<evidence type="ECO:0000256" key="1">
    <source>
        <dbReference type="SAM" id="MobiDB-lite"/>
    </source>
</evidence>
<dbReference type="InterPro" id="IPR036873">
    <property type="entry name" value="Rhodanese-like_dom_sf"/>
</dbReference>
<dbReference type="AlphaFoldDB" id="A0A2J6R0C4"/>
<keyword evidence="3" id="KW-1185">Reference proteome</keyword>
<proteinExistence type="predicted"/>
<accession>A0A2J6R0C4</accession>
<gene>
    <name evidence="2" type="ORF">L207DRAFT_640277</name>
</gene>
<organism evidence="2 3">
    <name type="scientific">Hyaloscypha variabilis (strain UAMH 11265 / GT02V1 / F)</name>
    <name type="common">Meliniomyces variabilis</name>
    <dbReference type="NCBI Taxonomy" id="1149755"/>
    <lineage>
        <taxon>Eukaryota</taxon>
        <taxon>Fungi</taxon>
        <taxon>Dikarya</taxon>
        <taxon>Ascomycota</taxon>
        <taxon>Pezizomycotina</taxon>
        <taxon>Leotiomycetes</taxon>
        <taxon>Helotiales</taxon>
        <taxon>Hyaloscyphaceae</taxon>
        <taxon>Hyaloscypha</taxon>
        <taxon>Hyaloscypha variabilis</taxon>
    </lineage>
</organism>
<dbReference type="Gene3D" id="3.40.250.10">
    <property type="entry name" value="Rhodanese-like domain"/>
    <property type="match status" value="1"/>
</dbReference>
<dbReference type="SUPFAM" id="SSF52821">
    <property type="entry name" value="Rhodanese/Cell cycle control phosphatase"/>
    <property type="match status" value="1"/>
</dbReference>
<evidence type="ECO:0008006" key="4">
    <source>
        <dbReference type="Google" id="ProtNLM"/>
    </source>
</evidence>
<evidence type="ECO:0000313" key="3">
    <source>
        <dbReference type="Proteomes" id="UP000235786"/>
    </source>
</evidence>
<feature type="region of interest" description="Disordered" evidence="1">
    <location>
        <begin position="1"/>
        <end position="56"/>
    </location>
</feature>
<evidence type="ECO:0000313" key="2">
    <source>
        <dbReference type="EMBL" id="PMD31939.1"/>
    </source>
</evidence>
<dbReference type="EMBL" id="KZ613960">
    <property type="protein sequence ID" value="PMD31939.1"/>
    <property type="molecule type" value="Genomic_DNA"/>
</dbReference>